<dbReference type="Pfam" id="PF02893">
    <property type="entry name" value="GRAM"/>
    <property type="match status" value="1"/>
</dbReference>
<evidence type="ECO:0000313" key="5">
    <source>
        <dbReference type="Proteomes" id="UP000007754"/>
    </source>
</evidence>
<reference evidence="4 5" key="1">
    <citation type="journal article" date="2010" name="Nature">
        <title>The genome of a songbird.</title>
        <authorList>
            <person name="Warren W.C."/>
            <person name="Clayton D.F."/>
            <person name="Ellegren H."/>
            <person name="Arnold A.P."/>
            <person name="Hillier L.W."/>
            <person name="Kunstner A."/>
            <person name="Searle S."/>
            <person name="White S."/>
            <person name="Vilella A.J."/>
            <person name="Fairley S."/>
            <person name="Heger A."/>
            <person name="Kong L."/>
            <person name="Ponting C.P."/>
            <person name="Jarvis E.D."/>
            <person name="Mello C.V."/>
            <person name="Minx P."/>
            <person name="Lovell P."/>
            <person name="Velho T.A."/>
            <person name="Ferris M."/>
            <person name="Balakrishnan C.N."/>
            <person name="Sinha S."/>
            <person name="Blatti C."/>
            <person name="London S.E."/>
            <person name="Li Y."/>
            <person name="Lin Y.C."/>
            <person name="George J."/>
            <person name="Sweedler J."/>
            <person name="Southey B."/>
            <person name="Gunaratne P."/>
            <person name="Watson M."/>
            <person name="Nam K."/>
            <person name="Backstrom N."/>
            <person name="Smeds L."/>
            <person name="Nabholz B."/>
            <person name="Itoh Y."/>
            <person name="Whitney O."/>
            <person name="Pfenning A.R."/>
            <person name="Howard J."/>
            <person name="Volker M."/>
            <person name="Skinner B.M."/>
            <person name="Griffin D.K."/>
            <person name="Ye L."/>
            <person name="McLaren W.M."/>
            <person name="Flicek P."/>
            <person name="Quesada V."/>
            <person name="Velasco G."/>
            <person name="Lopez-Otin C."/>
            <person name="Puente X.S."/>
            <person name="Olender T."/>
            <person name="Lancet D."/>
            <person name="Smit A.F."/>
            <person name="Hubley R."/>
            <person name="Konkel M.K."/>
            <person name="Walker J.A."/>
            <person name="Batzer M.A."/>
            <person name="Gu W."/>
            <person name="Pollock D.D."/>
            <person name="Chen L."/>
            <person name="Cheng Z."/>
            <person name="Eichler E.E."/>
            <person name="Stapley J."/>
            <person name="Slate J."/>
            <person name="Ekblom R."/>
            <person name="Birkhead T."/>
            <person name="Burke T."/>
            <person name="Burt D."/>
            <person name="Scharff C."/>
            <person name="Adam I."/>
            <person name="Richard H."/>
            <person name="Sultan M."/>
            <person name="Soldatov A."/>
            <person name="Lehrach H."/>
            <person name="Edwards S.V."/>
            <person name="Yang S.P."/>
            <person name="Li X."/>
            <person name="Graves T."/>
            <person name="Fulton L."/>
            <person name="Nelson J."/>
            <person name="Chinwalla A."/>
            <person name="Hou S."/>
            <person name="Mardis E.R."/>
            <person name="Wilson R.K."/>
        </authorList>
    </citation>
    <scope>NUCLEOTIDE SEQUENCE [LARGE SCALE GENOMIC DNA]</scope>
</reference>
<dbReference type="InterPro" id="IPR004182">
    <property type="entry name" value="GRAM"/>
</dbReference>
<proteinExistence type="predicted"/>
<dbReference type="InParanoid" id="A0A674HST8"/>
<dbReference type="PANTHER" id="PTHR46645">
    <property type="entry name" value="GRAM DOMAIN-CONTAINING PROTEIN 2B-RELATED"/>
    <property type="match status" value="1"/>
</dbReference>
<feature type="compositionally biased region" description="Polar residues" evidence="1">
    <location>
        <begin position="689"/>
        <end position="710"/>
    </location>
</feature>
<feature type="compositionally biased region" description="Low complexity" evidence="1">
    <location>
        <begin position="312"/>
        <end position="361"/>
    </location>
</feature>
<dbReference type="CDD" id="cd13220">
    <property type="entry name" value="PH-GRAM_GRAMDC"/>
    <property type="match status" value="1"/>
</dbReference>
<feature type="compositionally biased region" description="Pro residues" evidence="1">
    <location>
        <begin position="516"/>
        <end position="530"/>
    </location>
</feature>
<dbReference type="SMART" id="SM00568">
    <property type="entry name" value="GRAM"/>
    <property type="match status" value="1"/>
</dbReference>
<name>A0A674HST8_TAEGU</name>
<dbReference type="InterPro" id="IPR011993">
    <property type="entry name" value="PH-like_dom_sf"/>
</dbReference>
<dbReference type="GeneTree" id="ENSGT00940000165115"/>
<feature type="domain" description="GRAM" evidence="3">
    <location>
        <begin position="563"/>
        <end position="630"/>
    </location>
</feature>
<accession>A0A674HST8</accession>
<feature type="region of interest" description="Disordered" evidence="1">
    <location>
        <begin position="473"/>
        <end position="563"/>
    </location>
</feature>
<protein>
    <recommendedName>
        <fullName evidence="3">GRAM domain-containing protein</fullName>
    </recommendedName>
</protein>
<dbReference type="InterPro" id="IPR052633">
    <property type="entry name" value="GRAM_domain_protein_2B"/>
</dbReference>
<sequence length="903" mass="94326">MAGTPPTVPGCSKPCPAWPWALPGIQGGHPVPGPAHPAREQFLPNLPSIPALWQWEPFPVSCPSRPCPQSLSSSPGAPSGPARGSELSLELLLSRGAPPALPAWLQGRGSPCPVPAHSAPCVPLGGLWLWGSHGGSGAVCGLRGVQGAGLGLPTDLPRPPGPARCPSSGGGGGGGRGGGGSGAGTALEAAAAGQLRRDGGPAVPPSRYRAGPARDGVWGRAWVWGCSRPPVRPGARPATQSQHRTPSPGSAFPVTPRNRGHPFPVTPRNRGHPFPVTPQNRGHPFPVTPRNRGHPFPVTPQNRGTPSPSPPGTGVTPSPSPIGTGVTPSPSPPGTGVTPSPSPPETGVTPSPSPPGTGVTPFRHPPEQGSPLPRHPPEQGSPLPHHPPEQGSPLPHHPSPCCPRGSQPGQPMGREKGSRKQVSSAVPGPAPCPPLWRDGLVTLDLLCCRNRPFPQAVPSLPALGAIPHAGEAEAQQAGGAGGEAVAEPGGEGKCPAGASQAHQVGAAPRGGASQPHFPPVPLQSPPPMPPSRSRTYESSCKEAEQAATGRQGPPSPSLSKQDSSYRRVFGGLAEQDALLGCFSCAWQREMPYHGRLYVSSRHICFHSSLLLKDIKAVVPVASISALKKTNTALLVPNAISIRTAKGEKFLFVALRQREATYQLLRSVCKHLQDSGQSSRDSASWEETLGKSQMLSQSAPEQSTPEPNSLQEALGERPPRCSARLLTALPVSLPVSVPHWQLWAPRGAGGTVWPSPPIQHPQSSRECRINTWWPCVPPGHLDCSLGHSPSVSRSPADEPNLRSRQAEDEDGEVALLVPRSSEWVPSAKTHGLWGRPHSVLCAWATALWSWINPQLSSLNIIITIYLLLMVALLLSSGYIGLRIAELEQQLSFAGAGPDLNLSQQ</sequence>
<feature type="compositionally biased region" description="Polar residues" evidence="1">
    <location>
        <begin position="238"/>
        <end position="248"/>
    </location>
</feature>
<dbReference type="OMA" id="RECRINT"/>
<keyword evidence="2" id="KW-0472">Membrane</keyword>
<evidence type="ECO:0000313" key="4">
    <source>
        <dbReference type="Ensembl" id="ENSTGUP00000037391.1"/>
    </source>
</evidence>
<dbReference type="AlphaFoldDB" id="A0A674HST8"/>
<dbReference type="Gene3D" id="2.30.29.30">
    <property type="entry name" value="Pleckstrin-homology domain (PH domain)/Phosphotyrosine-binding domain (PTB)"/>
    <property type="match status" value="1"/>
</dbReference>
<organism evidence="4 5">
    <name type="scientific">Taeniopygia guttata</name>
    <name type="common">Zebra finch</name>
    <name type="synonym">Poephila guttata</name>
    <dbReference type="NCBI Taxonomy" id="59729"/>
    <lineage>
        <taxon>Eukaryota</taxon>
        <taxon>Metazoa</taxon>
        <taxon>Chordata</taxon>
        <taxon>Craniata</taxon>
        <taxon>Vertebrata</taxon>
        <taxon>Euteleostomi</taxon>
        <taxon>Archelosauria</taxon>
        <taxon>Archosauria</taxon>
        <taxon>Dinosauria</taxon>
        <taxon>Saurischia</taxon>
        <taxon>Theropoda</taxon>
        <taxon>Coelurosauria</taxon>
        <taxon>Aves</taxon>
        <taxon>Neognathae</taxon>
        <taxon>Neoaves</taxon>
        <taxon>Telluraves</taxon>
        <taxon>Australaves</taxon>
        <taxon>Passeriformes</taxon>
        <taxon>Passeroidea</taxon>
        <taxon>Estrildidae</taxon>
        <taxon>Estrildinae</taxon>
        <taxon>Taeniopygia</taxon>
    </lineage>
</organism>
<feature type="region of interest" description="Disordered" evidence="1">
    <location>
        <begin position="151"/>
        <end position="213"/>
    </location>
</feature>
<evidence type="ECO:0000259" key="3">
    <source>
        <dbReference type="SMART" id="SM00568"/>
    </source>
</evidence>
<keyword evidence="2" id="KW-1133">Transmembrane helix</keyword>
<evidence type="ECO:0000256" key="1">
    <source>
        <dbReference type="SAM" id="MobiDB-lite"/>
    </source>
</evidence>
<feature type="compositionally biased region" description="Low complexity" evidence="1">
    <location>
        <begin position="184"/>
        <end position="193"/>
    </location>
</feature>
<reference evidence="4" key="3">
    <citation type="submission" date="2025-09" db="UniProtKB">
        <authorList>
            <consortium name="Ensembl"/>
        </authorList>
    </citation>
    <scope>IDENTIFICATION</scope>
</reference>
<keyword evidence="2" id="KW-0812">Transmembrane</keyword>
<feature type="region of interest" description="Disordered" evidence="1">
    <location>
        <begin position="674"/>
        <end position="716"/>
    </location>
</feature>
<feature type="region of interest" description="Disordered" evidence="1">
    <location>
        <begin position="231"/>
        <end position="434"/>
    </location>
</feature>
<feature type="region of interest" description="Disordered" evidence="1">
    <location>
        <begin position="786"/>
        <end position="808"/>
    </location>
</feature>
<reference evidence="4" key="2">
    <citation type="submission" date="2025-08" db="UniProtKB">
        <authorList>
            <consortium name="Ensembl"/>
        </authorList>
    </citation>
    <scope>IDENTIFICATION</scope>
</reference>
<keyword evidence="5" id="KW-1185">Reference proteome</keyword>
<feature type="compositionally biased region" description="Basic and acidic residues" evidence="1">
    <location>
        <begin position="794"/>
        <end position="805"/>
    </location>
</feature>
<dbReference type="Ensembl" id="ENSTGUT00000031885.1">
    <property type="protein sequence ID" value="ENSTGUP00000037391.1"/>
    <property type="gene ID" value="ENSTGUG00000023440.1"/>
</dbReference>
<feature type="compositionally biased region" description="Gly residues" evidence="1">
    <location>
        <begin position="168"/>
        <end position="183"/>
    </location>
</feature>
<dbReference type="Proteomes" id="UP000007754">
    <property type="component" value="Chromosome 28"/>
</dbReference>
<evidence type="ECO:0000256" key="2">
    <source>
        <dbReference type="SAM" id="Phobius"/>
    </source>
</evidence>
<feature type="compositionally biased region" description="Low complexity" evidence="1">
    <location>
        <begin position="473"/>
        <end position="488"/>
    </location>
</feature>
<dbReference type="PANTHER" id="PTHR46645:SF1">
    <property type="entry name" value="GRAM DOMAIN-CONTAINING PROTEIN"/>
    <property type="match status" value="1"/>
</dbReference>
<feature type="transmembrane region" description="Helical" evidence="2">
    <location>
        <begin position="859"/>
        <end position="880"/>
    </location>
</feature>